<name>A0A366HXM0_9FIRM</name>
<comment type="pathway">
    <text evidence="2 18">Amino-acid biosynthesis; L-isoleucine biosynthesis; L-isoleucine from 2-oxobutanoate: step 4/4.</text>
</comment>
<dbReference type="Gene3D" id="3.30.470.10">
    <property type="match status" value="1"/>
</dbReference>
<dbReference type="CDD" id="cd01557">
    <property type="entry name" value="BCAT_beta_family"/>
    <property type="match status" value="1"/>
</dbReference>
<evidence type="ECO:0000256" key="11">
    <source>
        <dbReference type="ARBA" id="ARBA00048212"/>
    </source>
</evidence>
<sequence>MEITVTRTNSPKVKPDESSLVFGHEFTDHMFVMDYKEGQGWYDPRIVPYGPLTLDPSTMVFHYGQETFEGLKAYKAEDGTIQLFRPKDNIRRMNQSNDRLCIPAIDEDLFLEAIKAVVKIDEDWIPTSPGTSLYIRPFVIATDPFIGVKPSSTYMLMIILSPVGSYYKEGLNPTKIYVEDEYVRAVPGGTGYAKTGANYAASLKAQVEAHKKGYSQVLWLDGIERKYIEEVGTSNAFFKVDGKVHTAPLQGSILGGITRDTSIELLKSWGIEVIEEPFTIDDVMRWHQEGKLEEAFATGTAAVISPIGILGWKGNDIQINNQEIGKISQKLYDTITEIQNGKEKDTFDWIVRV</sequence>
<evidence type="ECO:0000256" key="13">
    <source>
        <dbReference type="ARBA" id="ARBA00049229"/>
    </source>
</evidence>
<organism evidence="19 20">
    <name type="scientific">Alkalibaculum bacchi</name>
    <dbReference type="NCBI Taxonomy" id="645887"/>
    <lineage>
        <taxon>Bacteria</taxon>
        <taxon>Bacillati</taxon>
        <taxon>Bacillota</taxon>
        <taxon>Clostridia</taxon>
        <taxon>Eubacteriales</taxon>
        <taxon>Eubacteriaceae</taxon>
        <taxon>Alkalibaculum</taxon>
    </lineage>
</organism>
<dbReference type="InterPro" id="IPR043132">
    <property type="entry name" value="BCAT-like_C"/>
</dbReference>
<dbReference type="GO" id="GO:0009097">
    <property type="term" value="P:isoleucine biosynthetic process"/>
    <property type="evidence" value="ECO:0007669"/>
    <property type="project" value="UniProtKB-UniPathway"/>
</dbReference>
<comment type="caution">
    <text evidence="19">The sequence shown here is derived from an EMBL/GenBank/DDBJ whole genome shotgun (WGS) entry which is preliminary data.</text>
</comment>
<dbReference type="PIRSF" id="PIRSF006468">
    <property type="entry name" value="BCAT1"/>
    <property type="match status" value="1"/>
</dbReference>
<evidence type="ECO:0000256" key="2">
    <source>
        <dbReference type="ARBA" id="ARBA00004824"/>
    </source>
</evidence>
<accession>A0A366HXM0</accession>
<dbReference type="InterPro" id="IPR018300">
    <property type="entry name" value="Aminotrans_IV_CS"/>
</dbReference>
<dbReference type="GO" id="GO:0009099">
    <property type="term" value="P:L-valine biosynthetic process"/>
    <property type="evidence" value="ECO:0007669"/>
    <property type="project" value="UniProtKB-UniPathway"/>
</dbReference>
<keyword evidence="20" id="KW-1185">Reference proteome</keyword>
<dbReference type="InterPro" id="IPR043131">
    <property type="entry name" value="BCAT-like_N"/>
</dbReference>
<dbReference type="NCBIfam" id="TIGR01123">
    <property type="entry name" value="ilvE_II"/>
    <property type="match status" value="1"/>
</dbReference>
<evidence type="ECO:0000256" key="14">
    <source>
        <dbReference type="PIRSR" id="PIRSR006468-1"/>
    </source>
</evidence>
<keyword evidence="8 17" id="KW-0808">Transferase</keyword>
<dbReference type="NCBIfam" id="NF009897">
    <property type="entry name" value="PRK13357.1"/>
    <property type="match status" value="1"/>
</dbReference>
<dbReference type="GO" id="GO:0052655">
    <property type="term" value="F:L-valine-2-oxoglutarate transaminase activity"/>
    <property type="evidence" value="ECO:0007669"/>
    <property type="project" value="RHEA"/>
</dbReference>
<evidence type="ECO:0000256" key="18">
    <source>
        <dbReference type="RuleBase" id="RU004519"/>
    </source>
</evidence>
<keyword evidence="6 17" id="KW-0032">Aminotransferase</keyword>
<evidence type="ECO:0000256" key="10">
    <source>
        <dbReference type="ARBA" id="ARBA00023304"/>
    </source>
</evidence>
<dbReference type="EMBL" id="QNRX01000027">
    <property type="protein sequence ID" value="RBP57653.1"/>
    <property type="molecule type" value="Genomic_DNA"/>
</dbReference>
<dbReference type="InterPro" id="IPR005786">
    <property type="entry name" value="B_amino_transII"/>
</dbReference>
<proteinExistence type="inferred from homology"/>
<comment type="pathway">
    <text evidence="4 18">Amino-acid biosynthesis; L-leucine biosynthesis; L-leucine from 3-methyl-2-oxobutanoate: step 4/4.</text>
</comment>
<reference evidence="19 20" key="1">
    <citation type="submission" date="2018-06" db="EMBL/GenBank/DDBJ databases">
        <title>Genomic Encyclopedia of Type Strains, Phase IV (KMG-IV): sequencing the most valuable type-strain genomes for metagenomic binning, comparative biology and taxonomic classification.</title>
        <authorList>
            <person name="Goeker M."/>
        </authorList>
    </citation>
    <scope>NUCLEOTIDE SEQUENCE [LARGE SCALE GENOMIC DNA]</scope>
    <source>
        <strain evidence="19 20">DSM 22112</strain>
    </source>
</reference>
<keyword evidence="10 17" id="KW-0100">Branched-chain amino acid biosynthesis</keyword>
<dbReference type="GO" id="GO:0052654">
    <property type="term" value="F:L-leucine-2-oxoglutarate transaminase activity"/>
    <property type="evidence" value="ECO:0007669"/>
    <property type="project" value="RHEA"/>
</dbReference>
<comment type="catalytic activity">
    <reaction evidence="12 17">
        <text>L-isoleucine + 2-oxoglutarate = (S)-3-methyl-2-oxopentanoate + L-glutamate</text>
        <dbReference type="Rhea" id="RHEA:24801"/>
        <dbReference type="ChEBI" id="CHEBI:16810"/>
        <dbReference type="ChEBI" id="CHEBI:29985"/>
        <dbReference type="ChEBI" id="CHEBI:35146"/>
        <dbReference type="ChEBI" id="CHEBI:58045"/>
        <dbReference type="EC" id="2.6.1.42"/>
    </reaction>
</comment>
<evidence type="ECO:0000256" key="12">
    <source>
        <dbReference type="ARBA" id="ARBA00048798"/>
    </source>
</evidence>
<dbReference type="Pfam" id="PF01063">
    <property type="entry name" value="Aminotran_4"/>
    <property type="match status" value="1"/>
</dbReference>
<evidence type="ECO:0000256" key="7">
    <source>
        <dbReference type="ARBA" id="ARBA00022605"/>
    </source>
</evidence>
<evidence type="ECO:0000256" key="3">
    <source>
        <dbReference type="ARBA" id="ARBA00004931"/>
    </source>
</evidence>
<feature type="modified residue" description="N6-(pyridoxal phosphate)lysine" evidence="14">
    <location>
        <position position="194"/>
    </location>
</feature>
<keyword evidence="9 16" id="KW-0663">Pyridoxal phosphate</keyword>
<dbReference type="InterPro" id="IPR001544">
    <property type="entry name" value="Aminotrans_IV"/>
</dbReference>
<comment type="catalytic activity">
    <reaction evidence="13 17">
        <text>L-leucine + 2-oxoglutarate = 4-methyl-2-oxopentanoate + L-glutamate</text>
        <dbReference type="Rhea" id="RHEA:18321"/>
        <dbReference type="ChEBI" id="CHEBI:16810"/>
        <dbReference type="ChEBI" id="CHEBI:17865"/>
        <dbReference type="ChEBI" id="CHEBI:29985"/>
        <dbReference type="ChEBI" id="CHEBI:57427"/>
        <dbReference type="EC" id="2.6.1.42"/>
    </reaction>
</comment>
<keyword evidence="7 17" id="KW-0028">Amino-acid biosynthesis</keyword>
<dbReference type="InterPro" id="IPR033939">
    <property type="entry name" value="BCAT_family"/>
</dbReference>
<dbReference type="EC" id="2.6.1.42" evidence="17"/>
<dbReference type="PANTHER" id="PTHR11825:SF44">
    <property type="entry name" value="BRANCHED-CHAIN-AMINO-ACID AMINOTRANSFERASE"/>
    <property type="match status" value="1"/>
</dbReference>
<comment type="catalytic activity">
    <reaction evidence="11 17">
        <text>L-valine + 2-oxoglutarate = 3-methyl-2-oxobutanoate + L-glutamate</text>
        <dbReference type="Rhea" id="RHEA:24813"/>
        <dbReference type="ChEBI" id="CHEBI:11851"/>
        <dbReference type="ChEBI" id="CHEBI:16810"/>
        <dbReference type="ChEBI" id="CHEBI:29985"/>
        <dbReference type="ChEBI" id="CHEBI:57762"/>
        <dbReference type="EC" id="2.6.1.42"/>
    </reaction>
</comment>
<comment type="cofactor">
    <cofactor evidence="1 16">
        <name>pyridoxal 5'-phosphate</name>
        <dbReference type="ChEBI" id="CHEBI:597326"/>
    </cofactor>
</comment>
<evidence type="ECO:0000256" key="8">
    <source>
        <dbReference type="ARBA" id="ARBA00022679"/>
    </source>
</evidence>
<evidence type="ECO:0000256" key="5">
    <source>
        <dbReference type="ARBA" id="ARBA00009320"/>
    </source>
</evidence>
<protein>
    <recommendedName>
        <fullName evidence="17">Branched-chain-amino-acid aminotransferase</fullName>
        <ecNumber evidence="17">2.6.1.42</ecNumber>
    </recommendedName>
</protein>
<comment type="pathway">
    <text evidence="3 18">Amino-acid biosynthesis; L-valine biosynthesis; L-valine from pyruvate: step 4/4.</text>
</comment>
<dbReference type="PROSITE" id="PS00770">
    <property type="entry name" value="AA_TRANSFER_CLASS_4"/>
    <property type="match status" value="1"/>
</dbReference>
<dbReference type="UniPathway" id="UPA00049">
    <property type="reaction ID" value="UER00062"/>
</dbReference>
<dbReference type="Gene3D" id="3.20.10.10">
    <property type="entry name" value="D-amino Acid Aminotransferase, subunit A, domain 2"/>
    <property type="match status" value="1"/>
</dbReference>
<dbReference type="UniPathway" id="UPA00048">
    <property type="reaction ID" value="UER00073"/>
</dbReference>
<comment type="similarity">
    <text evidence="5 15">Belongs to the class-IV pyridoxal-phosphate-dependent aminotransferase family.</text>
</comment>
<dbReference type="InterPro" id="IPR036038">
    <property type="entry name" value="Aminotransferase-like"/>
</dbReference>
<evidence type="ECO:0000256" key="9">
    <source>
        <dbReference type="ARBA" id="ARBA00022898"/>
    </source>
</evidence>
<evidence type="ECO:0000256" key="15">
    <source>
        <dbReference type="RuleBase" id="RU004106"/>
    </source>
</evidence>
<dbReference type="GO" id="GO:0009098">
    <property type="term" value="P:L-leucine biosynthetic process"/>
    <property type="evidence" value="ECO:0007669"/>
    <property type="project" value="UniProtKB-UniPathway"/>
</dbReference>
<evidence type="ECO:0000313" key="20">
    <source>
        <dbReference type="Proteomes" id="UP000253490"/>
    </source>
</evidence>
<dbReference type="Proteomes" id="UP000253490">
    <property type="component" value="Unassembled WGS sequence"/>
</dbReference>
<dbReference type="GO" id="GO:0052656">
    <property type="term" value="F:L-isoleucine-2-oxoglutarate transaminase activity"/>
    <property type="evidence" value="ECO:0007669"/>
    <property type="project" value="RHEA"/>
</dbReference>
<gene>
    <name evidence="19" type="ORF">DES36_12723</name>
</gene>
<evidence type="ECO:0000256" key="16">
    <source>
        <dbReference type="RuleBase" id="RU004516"/>
    </source>
</evidence>
<evidence type="ECO:0000256" key="4">
    <source>
        <dbReference type="ARBA" id="ARBA00005072"/>
    </source>
</evidence>
<dbReference type="UniPathway" id="UPA00047">
    <property type="reaction ID" value="UER00058"/>
</dbReference>
<evidence type="ECO:0000256" key="17">
    <source>
        <dbReference type="RuleBase" id="RU004517"/>
    </source>
</evidence>
<evidence type="ECO:0000313" key="19">
    <source>
        <dbReference type="EMBL" id="RBP57653.1"/>
    </source>
</evidence>
<dbReference type="AlphaFoldDB" id="A0A366HXM0"/>
<evidence type="ECO:0000256" key="6">
    <source>
        <dbReference type="ARBA" id="ARBA00022576"/>
    </source>
</evidence>
<evidence type="ECO:0000256" key="1">
    <source>
        <dbReference type="ARBA" id="ARBA00001933"/>
    </source>
</evidence>
<dbReference type="SUPFAM" id="SSF56752">
    <property type="entry name" value="D-aminoacid aminotransferase-like PLP-dependent enzymes"/>
    <property type="match status" value="1"/>
</dbReference>
<dbReference type="PANTHER" id="PTHR11825">
    <property type="entry name" value="SUBGROUP IIII AMINOTRANSFERASE"/>
    <property type="match status" value="1"/>
</dbReference>